<feature type="domain" description="RMT2" evidence="11">
    <location>
        <begin position="185"/>
        <end position="422"/>
    </location>
</feature>
<comment type="subcellular location">
    <subcellularLocation>
        <location evidence="8">Cytoplasm</location>
    </subcellularLocation>
    <subcellularLocation>
        <location evidence="8">Nucleus</location>
    </subcellularLocation>
</comment>
<evidence type="ECO:0000256" key="5">
    <source>
        <dbReference type="ARBA" id="ARBA00022679"/>
    </source>
</evidence>
<keyword evidence="7 8" id="KW-0539">Nucleus</keyword>
<keyword evidence="3 8" id="KW-0963">Cytoplasm</keyword>
<proteinExistence type="inferred from homology"/>
<gene>
    <name evidence="12" type="primary">RMT2_3</name>
    <name evidence="12" type="ORF">PGT21_027922</name>
</gene>
<dbReference type="GO" id="GO:0005634">
    <property type="term" value="C:nucleus"/>
    <property type="evidence" value="ECO:0007669"/>
    <property type="project" value="UniProtKB-SubCell"/>
</dbReference>
<name>A0A5B0MNY7_PUCGR</name>
<organism evidence="12 13">
    <name type="scientific">Puccinia graminis f. sp. tritici</name>
    <dbReference type="NCBI Taxonomy" id="56615"/>
    <lineage>
        <taxon>Eukaryota</taxon>
        <taxon>Fungi</taxon>
        <taxon>Dikarya</taxon>
        <taxon>Basidiomycota</taxon>
        <taxon>Pucciniomycotina</taxon>
        <taxon>Pucciniomycetes</taxon>
        <taxon>Pucciniales</taxon>
        <taxon>Pucciniaceae</taxon>
        <taxon>Puccinia</taxon>
    </lineage>
</organism>
<dbReference type="InterPro" id="IPR029063">
    <property type="entry name" value="SAM-dependent_MTases_sf"/>
</dbReference>
<dbReference type="PROSITE" id="PS50088">
    <property type="entry name" value="ANK_REPEAT"/>
    <property type="match status" value="1"/>
</dbReference>
<accession>A0A5B0MNY7</accession>
<evidence type="ECO:0000256" key="8">
    <source>
        <dbReference type="PIRNR" id="PIRNR038148"/>
    </source>
</evidence>
<dbReference type="PIRSF" id="PIRSF038148">
    <property type="entry name" value="Arginine_N-mtfrase-2"/>
    <property type="match status" value="1"/>
</dbReference>
<evidence type="ECO:0000313" key="12">
    <source>
        <dbReference type="EMBL" id="KAA1078063.1"/>
    </source>
</evidence>
<evidence type="ECO:0000313" key="13">
    <source>
        <dbReference type="Proteomes" id="UP000324748"/>
    </source>
</evidence>
<dbReference type="PANTHER" id="PTHR32379:SF1">
    <property type="entry name" value="GUANIDINOACETATE N-METHYLTRANSFERASE"/>
    <property type="match status" value="1"/>
</dbReference>
<feature type="region of interest" description="Disordered" evidence="10">
    <location>
        <begin position="1"/>
        <end position="39"/>
    </location>
</feature>
<dbReference type="GO" id="GO:0005737">
    <property type="term" value="C:cytoplasm"/>
    <property type="evidence" value="ECO:0007669"/>
    <property type="project" value="UniProtKB-SubCell"/>
</dbReference>
<evidence type="ECO:0000256" key="4">
    <source>
        <dbReference type="ARBA" id="ARBA00022603"/>
    </source>
</evidence>
<evidence type="ECO:0000256" key="10">
    <source>
        <dbReference type="SAM" id="MobiDB-lite"/>
    </source>
</evidence>
<keyword evidence="6" id="KW-0949">S-adenosyl-L-methionine</keyword>
<dbReference type="AlphaFoldDB" id="A0A5B0MNY7"/>
<dbReference type="Gene3D" id="1.25.40.20">
    <property type="entry name" value="Ankyrin repeat-containing domain"/>
    <property type="match status" value="1"/>
</dbReference>
<protein>
    <recommendedName>
        <fullName evidence="8">Arginine N-methyltransferase 2</fullName>
        <ecNumber evidence="8">2.1.1.-</ecNumber>
    </recommendedName>
</protein>
<dbReference type="SUPFAM" id="SSF48403">
    <property type="entry name" value="Ankyrin repeat"/>
    <property type="match status" value="1"/>
</dbReference>
<dbReference type="PANTHER" id="PTHR32379">
    <property type="entry name" value="GUANIDINOACETATE N-METHYLTRANSFERASE"/>
    <property type="match status" value="1"/>
</dbReference>
<evidence type="ECO:0000256" key="3">
    <source>
        <dbReference type="ARBA" id="ARBA00022490"/>
    </source>
</evidence>
<dbReference type="EMBL" id="VSWC01000144">
    <property type="protein sequence ID" value="KAA1078063.1"/>
    <property type="molecule type" value="Genomic_DNA"/>
</dbReference>
<dbReference type="CDD" id="cd02440">
    <property type="entry name" value="AdoMet_MTases"/>
    <property type="match status" value="1"/>
</dbReference>
<evidence type="ECO:0000259" key="11">
    <source>
        <dbReference type="PROSITE" id="PS51559"/>
    </source>
</evidence>
<evidence type="ECO:0000256" key="7">
    <source>
        <dbReference type="ARBA" id="ARBA00023242"/>
    </source>
</evidence>
<dbReference type="InterPro" id="IPR026480">
    <property type="entry name" value="RMT2_dom"/>
</dbReference>
<dbReference type="GO" id="GO:0032259">
    <property type="term" value="P:methylation"/>
    <property type="evidence" value="ECO:0007669"/>
    <property type="project" value="UniProtKB-KW"/>
</dbReference>
<comment type="function">
    <text evidence="1 8">S-adenosyl-L-methionine-dependent protein-arginine N-methyltransferase that methylates the delta-nitrogen atom of arginine residues to form N5-methylarginine (type IV) in target proteins. Monomethylates ribosomal protein L12.</text>
</comment>
<comment type="subunit">
    <text evidence="2 8">Monomer.</text>
</comment>
<dbReference type="Gene3D" id="3.40.50.150">
    <property type="entry name" value="Vaccinia Virus protein VP39"/>
    <property type="match status" value="1"/>
</dbReference>
<dbReference type="SUPFAM" id="SSF53335">
    <property type="entry name" value="S-adenosyl-L-methionine-dependent methyltransferases"/>
    <property type="match status" value="1"/>
</dbReference>
<dbReference type="EC" id="2.1.1.-" evidence="8"/>
<dbReference type="PROSITE" id="PS51559">
    <property type="entry name" value="SAM_RMT2"/>
    <property type="match status" value="1"/>
</dbReference>
<dbReference type="GO" id="GO:0019702">
    <property type="term" value="F:protein arginine N5-methyltransferase activity"/>
    <property type="evidence" value="ECO:0007669"/>
    <property type="project" value="TreeGrafter"/>
</dbReference>
<feature type="compositionally biased region" description="Basic and acidic residues" evidence="10">
    <location>
        <begin position="1"/>
        <end position="22"/>
    </location>
</feature>
<dbReference type="InterPro" id="IPR036770">
    <property type="entry name" value="Ankyrin_rpt-contain_sf"/>
</dbReference>
<comment type="similarity">
    <text evidence="8">Belongs to the class I-like SAM-binding methyltransferase superfamily. RMT2 methyltransferase family.</text>
</comment>
<evidence type="ECO:0000256" key="2">
    <source>
        <dbReference type="ARBA" id="ARBA00011245"/>
    </source>
</evidence>
<dbReference type="InterPro" id="IPR017408">
    <property type="entry name" value="Arginine_N-MeTrfase_2"/>
</dbReference>
<evidence type="ECO:0000256" key="6">
    <source>
        <dbReference type="ARBA" id="ARBA00022691"/>
    </source>
</evidence>
<feature type="repeat" description="ANK" evidence="9">
    <location>
        <begin position="104"/>
        <end position="136"/>
    </location>
</feature>
<keyword evidence="4 8" id="KW-0489">Methyltransferase</keyword>
<dbReference type="FunFam" id="3.40.50.150:FF:000927">
    <property type="match status" value="1"/>
</dbReference>
<evidence type="ECO:0000256" key="1">
    <source>
        <dbReference type="ARBA" id="ARBA00002207"/>
    </source>
</evidence>
<keyword evidence="5 8" id="KW-0808">Transferase</keyword>
<reference evidence="12 13" key="1">
    <citation type="submission" date="2019-05" db="EMBL/GenBank/DDBJ databases">
        <title>Emergence of the Ug99 lineage of the wheat stem rust pathogen through somatic hybridization.</title>
        <authorList>
            <person name="Li F."/>
            <person name="Upadhyaya N.M."/>
            <person name="Sperschneider J."/>
            <person name="Matny O."/>
            <person name="Nguyen-Phuc H."/>
            <person name="Mago R."/>
            <person name="Raley C."/>
            <person name="Miller M.E."/>
            <person name="Silverstein K.A.T."/>
            <person name="Henningsen E."/>
            <person name="Hirsch C.D."/>
            <person name="Visser B."/>
            <person name="Pretorius Z.A."/>
            <person name="Steffenson B.J."/>
            <person name="Schwessinger B."/>
            <person name="Dodds P.N."/>
            <person name="Figueroa M."/>
        </authorList>
    </citation>
    <scope>NUCLEOTIDE SEQUENCE [LARGE SCALE GENOMIC DNA]</scope>
    <source>
        <strain evidence="12">21-0</strain>
    </source>
</reference>
<dbReference type="OrthoDB" id="19014at2759"/>
<dbReference type="Pfam" id="PF12796">
    <property type="entry name" value="Ank_2"/>
    <property type="match status" value="1"/>
</dbReference>
<comment type="caution">
    <text evidence="12">The sequence shown here is derived from an EMBL/GenBank/DDBJ whole genome shotgun (WGS) entry which is preliminary data.</text>
</comment>
<dbReference type="PROSITE" id="PS50297">
    <property type="entry name" value="ANK_REP_REGION"/>
    <property type="match status" value="1"/>
</dbReference>
<evidence type="ECO:0000256" key="9">
    <source>
        <dbReference type="PROSITE-ProRule" id="PRU00023"/>
    </source>
</evidence>
<keyword evidence="13" id="KW-1185">Reference proteome</keyword>
<keyword evidence="9" id="KW-0040">ANK repeat</keyword>
<dbReference type="InterPro" id="IPR051038">
    <property type="entry name" value="RMT2/GAMT_Mtase"/>
</dbReference>
<dbReference type="Proteomes" id="UP000324748">
    <property type="component" value="Unassembled WGS sequence"/>
</dbReference>
<dbReference type="InterPro" id="IPR002110">
    <property type="entry name" value="Ankyrin_rpt"/>
</dbReference>
<dbReference type="SMART" id="SM00248">
    <property type="entry name" value="ANK"/>
    <property type="match status" value="1"/>
</dbReference>
<sequence>MIRRKGLEGFREMAEPDQRFSDLHNSPPASDHHHPGRPGIIYRTRRSARMGALIGEVIADEEGRRGYHSFLAICESGQLSEIKEVLQQQSGSASLPSLSLQDDDGWTALHYAASSGNPRAVEYLLQQGALWAMVDNLGYNAGDVAFSMNHVEVYQIISNHGFRAEALRLTMEATDEEEEGAPEASSTATNNARFLASKLTFKTSTSGQRLCIDSEGNGVMQGWETEIMRETAKRLCEPLLRNKTPDFELSILNVGFGLGIIDSFFQQYQPTRHVIIEPHPDVLQFISDQGWPDKPGVHVYPGRWQDFLQDVKEGKIQANFDVIYWDTFSEDYRSLKGFFDNVFDLLSDSEARFSWFHGLGATSRTLYDIYTEMAEMDMREAGLRVSWSEVPVDGGEAVWEGIKRRYWDIPSPYRLPICTYDV</sequence>